<keyword evidence="4 5" id="KW-0067">ATP-binding</keyword>
<keyword evidence="7" id="KW-0723">Serine/threonine-protein kinase</keyword>
<dbReference type="PROSITE" id="PS00108">
    <property type="entry name" value="PROTEIN_KINASE_ST"/>
    <property type="match status" value="1"/>
</dbReference>
<dbReference type="GO" id="GO:0005524">
    <property type="term" value="F:ATP binding"/>
    <property type="evidence" value="ECO:0007669"/>
    <property type="project" value="UniProtKB-UniRule"/>
</dbReference>
<dbReference type="InterPro" id="IPR037215">
    <property type="entry name" value="GUN4-like_sf"/>
</dbReference>
<keyword evidence="2 5" id="KW-0547">Nucleotide-binding</keyword>
<dbReference type="Gene3D" id="1.25.40.620">
    <property type="match status" value="1"/>
</dbReference>
<proteinExistence type="predicted"/>
<dbReference type="Gene3D" id="1.10.510.10">
    <property type="entry name" value="Transferase(Phosphotransferase) domain 1"/>
    <property type="match status" value="1"/>
</dbReference>
<dbReference type="SMART" id="SM00220">
    <property type="entry name" value="S_TKc"/>
    <property type="match status" value="1"/>
</dbReference>
<dbReference type="STRING" id="1781255.BH720_17020"/>
<keyword evidence="3 7" id="KW-0418">Kinase</keyword>
<dbReference type="AlphaFoldDB" id="A0A1E5QGI7"/>
<dbReference type="InterPro" id="IPR008271">
    <property type="entry name" value="Ser/Thr_kinase_AS"/>
</dbReference>
<dbReference type="InterPro" id="IPR011009">
    <property type="entry name" value="Kinase-like_dom_sf"/>
</dbReference>
<dbReference type="Pfam" id="PF00069">
    <property type="entry name" value="Pkinase"/>
    <property type="match status" value="1"/>
</dbReference>
<evidence type="ECO:0000256" key="3">
    <source>
        <dbReference type="ARBA" id="ARBA00022777"/>
    </source>
</evidence>
<gene>
    <name evidence="7" type="ORF">BH720_17020</name>
</gene>
<dbReference type="Gene3D" id="3.30.200.20">
    <property type="entry name" value="Phosphorylase Kinase, domain 1"/>
    <property type="match status" value="1"/>
</dbReference>
<dbReference type="InterPro" id="IPR008629">
    <property type="entry name" value="GUN4-like"/>
</dbReference>
<name>A0A1E5QGI7_9CYAN</name>
<dbReference type="OrthoDB" id="581647at2"/>
<keyword evidence="1" id="KW-0808">Transferase</keyword>
<comment type="caution">
    <text evidence="7">The sequence shown here is derived from an EMBL/GenBank/DDBJ whole genome shotgun (WGS) entry which is preliminary data.</text>
</comment>
<evidence type="ECO:0000256" key="1">
    <source>
        <dbReference type="ARBA" id="ARBA00022679"/>
    </source>
</evidence>
<evidence type="ECO:0000313" key="7">
    <source>
        <dbReference type="EMBL" id="OEJ73810.1"/>
    </source>
</evidence>
<dbReference type="InterPro" id="IPR017441">
    <property type="entry name" value="Protein_kinase_ATP_BS"/>
</dbReference>
<accession>A0A1E5QGI7</accession>
<reference evidence="7" key="1">
    <citation type="submission" date="2016-09" db="EMBL/GenBank/DDBJ databases">
        <title>Draft genome of thermotolerant cyanobacterium Desertifilum sp. strain IPPAS B-1220.</title>
        <authorList>
            <person name="Sinetova M.A."/>
            <person name="Bolakhan K."/>
            <person name="Zayadan B.K."/>
            <person name="Mironov K.S."/>
            <person name="Ustinova V."/>
            <person name="Kupriyanova E.V."/>
            <person name="Sidorov R.A."/>
            <person name="Skrypnik A.N."/>
            <person name="Gogoleva N.E."/>
            <person name="Gogolev Y.V."/>
            <person name="Los D.A."/>
        </authorList>
    </citation>
    <scope>NUCLEOTIDE SEQUENCE [LARGE SCALE GENOMIC DNA]</scope>
    <source>
        <strain evidence="7">IPPAS B-1220</strain>
    </source>
</reference>
<dbReference type="GO" id="GO:0004674">
    <property type="term" value="F:protein serine/threonine kinase activity"/>
    <property type="evidence" value="ECO:0007669"/>
    <property type="project" value="UniProtKB-KW"/>
</dbReference>
<dbReference type="Pfam" id="PF05419">
    <property type="entry name" value="GUN4"/>
    <property type="match status" value="1"/>
</dbReference>
<feature type="binding site" evidence="5">
    <location>
        <position position="42"/>
    </location>
    <ligand>
        <name>ATP</name>
        <dbReference type="ChEBI" id="CHEBI:30616"/>
    </ligand>
</feature>
<dbReference type="PANTHER" id="PTHR43289:SF34">
    <property type="entry name" value="SERINE_THREONINE-PROTEIN KINASE YBDM-RELATED"/>
    <property type="match status" value="1"/>
</dbReference>
<dbReference type="PROSITE" id="PS50011">
    <property type="entry name" value="PROTEIN_KINASE_DOM"/>
    <property type="match status" value="1"/>
</dbReference>
<dbReference type="InterPro" id="IPR000719">
    <property type="entry name" value="Prot_kinase_dom"/>
</dbReference>
<evidence type="ECO:0000259" key="6">
    <source>
        <dbReference type="PROSITE" id="PS50011"/>
    </source>
</evidence>
<dbReference type="CDD" id="cd16383">
    <property type="entry name" value="GUN4"/>
    <property type="match status" value="1"/>
</dbReference>
<dbReference type="EMBL" id="MJGC01000077">
    <property type="protein sequence ID" value="OEJ73810.1"/>
    <property type="molecule type" value="Genomic_DNA"/>
</dbReference>
<dbReference type="PANTHER" id="PTHR43289">
    <property type="entry name" value="MITOGEN-ACTIVATED PROTEIN KINASE KINASE KINASE 20-RELATED"/>
    <property type="match status" value="1"/>
</dbReference>
<evidence type="ECO:0000256" key="5">
    <source>
        <dbReference type="PROSITE-ProRule" id="PRU10141"/>
    </source>
</evidence>
<protein>
    <submittedName>
        <fullName evidence="7">Serine/threonine protein kinase</fullName>
    </submittedName>
</protein>
<evidence type="ECO:0000256" key="4">
    <source>
        <dbReference type="ARBA" id="ARBA00022840"/>
    </source>
</evidence>
<dbReference type="CDD" id="cd14014">
    <property type="entry name" value="STKc_PknB_like"/>
    <property type="match status" value="1"/>
</dbReference>
<dbReference type="SUPFAM" id="SSF140869">
    <property type="entry name" value="GUN4-like"/>
    <property type="match status" value="1"/>
</dbReference>
<sequence>MVLQPGNKLFGNRYTIIRKLGEGGFGITYEAKKSDGSSVVIKTLKDELLYHPNFKQFQDKFQGEALALAVCKHPHIVQVDNFFQEGNLPYLAMEYVIGEDLQGRVQRKGILPETEAISYIQQIGEALSFIHTEKGLLHRDVKPNNIVLRRSNREAVLIDFGLARGFIPDMTQQMTPLHTPAFAPPEQMMPNGRYGDYTDVYALAATLYFLLTNTLPTAAPWRALNHPLKPPRQINPKISAPVHQAILEGLAMEVHKRPQSVREWLKLIPSAKKTVAVLATDDLSSAKGVDYSRLRDLLKVGKWQDADTETAARMLEAAGREEEDWLWHEHIDNFPCKDLRTIDQLWVKYSEGRFGFSVQAKIYRSLGETRSYDEKIWNAYADRVGWRKQGHWVNYSNLIFNTTAPLGHLPRGAYRCGWFGWFWRVMVAGEALFSRIRTCKV</sequence>
<dbReference type="RefSeq" id="WP_069968420.1">
    <property type="nucleotide sequence ID" value="NZ_CM124774.1"/>
</dbReference>
<dbReference type="SUPFAM" id="SSF56112">
    <property type="entry name" value="Protein kinase-like (PK-like)"/>
    <property type="match status" value="1"/>
</dbReference>
<dbReference type="PROSITE" id="PS00107">
    <property type="entry name" value="PROTEIN_KINASE_ATP"/>
    <property type="match status" value="1"/>
</dbReference>
<dbReference type="Gene3D" id="1.10.10.1770">
    <property type="entry name" value="Gun4-like"/>
    <property type="match status" value="1"/>
</dbReference>
<feature type="domain" description="Protein kinase" evidence="6">
    <location>
        <begin position="14"/>
        <end position="271"/>
    </location>
</feature>
<evidence type="ECO:0000256" key="2">
    <source>
        <dbReference type="ARBA" id="ARBA00022741"/>
    </source>
</evidence>
<organism evidence="7">
    <name type="scientific">Desertifilum tharense IPPAS B-1220</name>
    <dbReference type="NCBI Taxonomy" id="1781255"/>
    <lineage>
        <taxon>Bacteria</taxon>
        <taxon>Bacillati</taxon>
        <taxon>Cyanobacteriota</taxon>
        <taxon>Cyanophyceae</taxon>
        <taxon>Desertifilales</taxon>
        <taxon>Desertifilaceae</taxon>
        <taxon>Desertifilum</taxon>
    </lineage>
</organism>